<proteinExistence type="predicted"/>
<evidence type="ECO:0000313" key="4">
    <source>
        <dbReference type="Proteomes" id="UP000886523"/>
    </source>
</evidence>
<evidence type="ECO:0000313" key="3">
    <source>
        <dbReference type="EMBL" id="KAF9511060.1"/>
    </source>
</evidence>
<feature type="chain" id="PRO_5040194040" description="Ser-Thr-rich glycosyl-phosphatidyl-inositol-anchored membrane family-domain-containing protein" evidence="2">
    <location>
        <begin position="19"/>
        <end position="216"/>
    </location>
</feature>
<keyword evidence="4" id="KW-1185">Reference proteome</keyword>
<organism evidence="3 4">
    <name type="scientific">Hydnum rufescens UP504</name>
    <dbReference type="NCBI Taxonomy" id="1448309"/>
    <lineage>
        <taxon>Eukaryota</taxon>
        <taxon>Fungi</taxon>
        <taxon>Dikarya</taxon>
        <taxon>Basidiomycota</taxon>
        <taxon>Agaricomycotina</taxon>
        <taxon>Agaricomycetes</taxon>
        <taxon>Cantharellales</taxon>
        <taxon>Hydnaceae</taxon>
        <taxon>Hydnum</taxon>
    </lineage>
</organism>
<sequence>MHSFVALIAASLPLFASAITITQPTSAGWVGNSSVTVAWTWTVQDLPFTVELGNPQIQSGLLAQGPIAVLNNISPNQGSANFELPVLPPGTDYFIQFVNPNDINTVYASISPFPIISNPTSSSVSLPSTAGVSTTTRSSTIRTSSVRNSTSTTSSSTTTTTTTQPITTLVISSLNPTSSSTTTSATRQSSALPITTVGWNNVASAFVIGAVVLGAY</sequence>
<reference evidence="3" key="1">
    <citation type="journal article" date="2020" name="Nat. Commun.">
        <title>Large-scale genome sequencing of mycorrhizal fungi provides insights into the early evolution of symbiotic traits.</title>
        <authorList>
            <person name="Miyauchi S."/>
            <person name="Kiss E."/>
            <person name="Kuo A."/>
            <person name="Drula E."/>
            <person name="Kohler A."/>
            <person name="Sanchez-Garcia M."/>
            <person name="Morin E."/>
            <person name="Andreopoulos B."/>
            <person name="Barry K.W."/>
            <person name="Bonito G."/>
            <person name="Buee M."/>
            <person name="Carver A."/>
            <person name="Chen C."/>
            <person name="Cichocki N."/>
            <person name="Clum A."/>
            <person name="Culley D."/>
            <person name="Crous P.W."/>
            <person name="Fauchery L."/>
            <person name="Girlanda M."/>
            <person name="Hayes R.D."/>
            <person name="Keri Z."/>
            <person name="LaButti K."/>
            <person name="Lipzen A."/>
            <person name="Lombard V."/>
            <person name="Magnuson J."/>
            <person name="Maillard F."/>
            <person name="Murat C."/>
            <person name="Nolan M."/>
            <person name="Ohm R.A."/>
            <person name="Pangilinan J."/>
            <person name="Pereira M.F."/>
            <person name="Perotto S."/>
            <person name="Peter M."/>
            <person name="Pfister S."/>
            <person name="Riley R."/>
            <person name="Sitrit Y."/>
            <person name="Stielow J.B."/>
            <person name="Szollosi G."/>
            <person name="Zifcakova L."/>
            <person name="Stursova M."/>
            <person name="Spatafora J.W."/>
            <person name="Tedersoo L."/>
            <person name="Vaario L.M."/>
            <person name="Yamada A."/>
            <person name="Yan M."/>
            <person name="Wang P."/>
            <person name="Xu J."/>
            <person name="Bruns T."/>
            <person name="Baldrian P."/>
            <person name="Vilgalys R."/>
            <person name="Dunand C."/>
            <person name="Henrissat B."/>
            <person name="Grigoriev I.V."/>
            <person name="Hibbett D."/>
            <person name="Nagy L.G."/>
            <person name="Martin F.M."/>
        </authorList>
    </citation>
    <scope>NUCLEOTIDE SEQUENCE</scope>
    <source>
        <strain evidence="3">UP504</strain>
    </source>
</reference>
<accession>A0A9P6DUW6</accession>
<name>A0A9P6DUW6_9AGAM</name>
<comment type="caution">
    <text evidence="3">The sequence shown here is derived from an EMBL/GenBank/DDBJ whole genome shotgun (WGS) entry which is preliminary data.</text>
</comment>
<evidence type="ECO:0000256" key="1">
    <source>
        <dbReference type="SAM" id="MobiDB-lite"/>
    </source>
</evidence>
<feature type="region of interest" description="Disordered" evidence="1">
    <location>
        <begin position="120"/>
        <end position="162"/>
    </location>
</feature>
<gene>
    <name evidence="3" type="ORF">BS47DRAFT_1347220</name>
</gene>
<feature type="signal peptide" evidence="2">
    <location>
        <begin position="1"/>
        <end position="18"/>
    </location>
</feature>
<dbReference type="OrthoDB" id="5420143at2759"/>
<keyword evidence="2" id="KW-0732">Signal</keyword>
<evidence type="ECO:0008006" key="5">
    <source>
        <dbReference type="Google" id="ProtNLM"/>
    </source>
</evidence>
<feature type="non-terminal residue" evidence="3">
    <location>
        <position position="216"/>
    </location>
</feature>
<protein>
    <recommendedName>
        <fullName evidence="5">Ser-Thr-rich glycosyl-phosphatidyl-inositol-anchored membrane family-domain-containing protein</fullName>
    </recommendedName>
</protein>
<dbReference type="Proteomes" id="UP000886523">
    <property type="component" value="Unassembled WGS sequence"/>
</dbReference>
<dbReference type="AlphaFoldDB" id="A0A9P6DUW6"/>
<evidence type="ECO:0000256" key="2">
    <source>
        <dbReference type="SAM" id="SignalP"/>
    </source>
</evidence>
<dbReference type="EMBL" id="MU129006">
    <property type="protein sequence ID" value="KAF9511060.1"/>
    <property type="molecule type" value="Genomic_DNA"/>
</dbReference>